<dbReference type="OrthoDB" id="3199698at2759"/>
<proteinExistence type="predicted"/>
<organism evidence="1 2">
    <name type="scientific">Pterulicium gracile</name>
    <dbReference type="NCBI Taxonomy" id="1884261"/>
    <lineage>
        <taxon>Eukaryota</taxon>
        <taxon>Fungi</taxon>
        <taxon>Dikarya</taxon>
        <taxon>Basidiomycota</taxon>
        <taxon>Agaricomycotina</taxon>
        <taxon>Agaricomycetes</taxon>
        <taxon>Agaricomycetidae</taxon>
        <taxon>Agaricales</taxon>
        <taxon>Pleurotineae</taxon>
        <taxon>Pterulaceae</taxon>
        <taxon>Pterulicium</taxon>
    </lineage>
</organism>
<accession>A0A5C3PZ83</accession>
<protein>
    <submittedName>
        <fullName evidence="1">Uncharacterized protein</fullName>
    </submittedName>
</protein>
<evidence type="ECO:0000313" key="1">
    <source>
        <dbReference type="EMBL" id="TFK95155.1"/>
    </source>
</evidence>
<sequence>VDWTYLYLKHKHSESLASQIMDNIDRRISVAPSFPGLRRFPKGQRFKQWTGDNSKALMKVRPGHLILY</sequence>
<reference evidence="1 2" key="1">
    <citation type="journal article" date="2019" name="Nat. Ecol. Evol.">
        <title>Megaphylogeny resolves global patterns of mushroom evolution.</title>
        <authorList>
            <person name="Varga T."/>
            <person name="Krizsan K."/>
            <person name="Foldi C."/>
            <person name="Dima B."/>
            <person name="Sanchez-Garcia M."/>
            <person name="Sanchez-Ramirez S."/>
            <person name="Szollosi G.J."/>
            <person name="Szarkandi J.G."/>
            <person name="Papp V."/>
            <person name="Albert L."/>
            <person name="Andreopoulos W."/>
            <person name="Angelini C."/>
            <person name="Antonin V."/>
            <person name="Barry K.W."/>
            <person name="Bougher N.L."/>
            <person name="Buchanan P."/>
            <person name="Buyck B."/>
            <person name="Bense V."/>
            <person name="Catcheside P."/>
            <person name="Chovatia M."/>
            <person name="Cooper J."/>
            <person name="Damon W."/>
            <person name="Desjardin D."/>
            <person name="Finy P."/>
            <person name="Geml J."/>
            <person name="Haridas S."/>
            <person name="Hughes K."/>
            <person name="Justo A."/>
            <person name="Karasinski D."/>
            <person name="Kautmanova I."/>
            <person name="Kiss B."/>
            <person name="Kocsube S."/>
            <person name="Kotiranta H."/>
            <person name="LaButti K.M."/>
            <person name="Lechner B.E."/>
            <person name="Liimatainen K."/>
            <person name="Lipzen A."/>
            <person name="Lukacs Z."/>
            <person name="Mihaltcheva S."/>
            <person name="Morgado L.N."/>
            <person name="Niskanen T."/>
            <person name="Noordeloos M.E."/>
            <person name="Ohm R.A."/>
            <person name="Ortiz-Santana B."/>
            <person name="Ovrebo C."/>
            <person name="Racz N."/>
            <person name="Riley R."/>
            <person name="Savchenko A."/>
            <person name="Shiryaev A."/>
            <person name="Soop K."/>
            <person name="Spirin V."/>
            <person name="Szebenyi C."/>
            <person name="Tomsovsky M."/>
            <person name="Tulloss R.E."/>
            <person name="Uehling J."/>
            <person name="Grigoriev I.V."/>
            <person name="Vagvolgyi C."/>
            <person name="Papp T."/>
            <person name="Martin F.M."/>
            <person name="Miettinen O."/>
            <person name="Hibbett D.S."/>
            <person name="Nagy L.G."/>
        </authorList>
    </citation>
    <scope>NUCLEOTIDE SEQUENCE [LARGE SCALE GENOMIC DNA]</scope>
    <source>
        <strain evidence="1 2">CBS 309.79</strain>
    </source>
</reference>
<dbReference type="EMBL" id="ML178922">
    <property type="protein sequence ID" value="TFK95155.1"/>
    <property type="molecule type" value="Genomic_DNA"/>
</dbReference>
<evidence type="ECO:0000313" key="2">
    <source>
        <dbReference type="Proteomes" id="UP000305067"/>
    </source>
</evidence>
<dbReference type="Proteomes" id="UP000305067">
    <property type="component" value="Unassembled WGS sequence"/>
</dbReference>
<name>A0A5C3PZ83_9AGAR</name>
<feature type="non-terminal residue" evidence="1">
    <location>
        <position position="1"/>
    </location>
</feature>
<dbReference type="AlphaFoldDB" id="A0A5C3PZ83"/>
<dbReference type="STRING" id="1884261.A0A5C3PZ83"/>
<keyword evidence="2" id="KW-1185">Reference proteome</keyword>
<gene>
    <name evidence="1" type="ORF">BDV98DRAFT_518571</name>
</gene>